<gene>
    <name evidence="1" type="ORF">GCM10009850_027600</name>
</gene>
<sequence>MVDMIHALRCSVAARWWAENEKRRRHWDTTQHYYNAFLSLSSRTGELPDRQEVVSLAGGRQSTFYTVSGPKALHSLLARYQGALPGLAGLYPAPNVAAWLGHETAVWAYWPHRTGWLRSIDGDRDRAARALLFVLADFAAGWQGLMRASGGRPPMCAVEDFAIVLGRGASPETLYGLLARLLTSVAAAPGMPPEAAADSAERELDGLLRRMNGAAAQARLAEAIETVRNDPTISGPRLAEIGKMLRSAGEMLLTDPGRETGADSPVI</sequence>
<keyword evidence="2" id="KW-1185">Reference proteome</keyword>
<name>A0ABN3CD54_9ACTN</name>
<evidence type="ECO:0000313" key="2">
    <source>
        <dbReference type="Proteomes" id="UP001499843"/>
    </source>
</evidence>
<dbReference type="EMBL" id="BAAAQX010000006">
    <property type="protein sequence ID" value="GAA2207302.1"/>
    <property type="molecule type" value="Genomic_DNA"/>
</dbReference>
<evidence type="ECO:0000313" key="1">
    <source>
        <dbReference type="EMBL" id="GAA2207302.1"/>
    </source>
</evidence>
<protein>
    <submittedName>
        <fullName evidence="1">Uncharacterized protein</fullName>
    </submittedName>
</protein>
<organism evidence="1 2">
    <name type="scientific">Nonomuraea monospora</name>
    <dbReference type="NCBI Taxonomy" id="568818"/>
    <lineage>
        <taxon>Bacteria</taxon>
        <taxon>Bacillati</taxon>
        <taxon>Actinomycetota</taxon>
        <taxon>Actinomycetes</taxon>
        <taxon>Streptosporangiales</taxon>
        <taxon>Streptosporangiaceae</taxon>
        <taxon>Nonomuraea</taxon>
    </lineage>
</organism>
<accession>A0ABN3CD54</accession>
<proteinExistence type="predicted"/>
<reference evidence="1 2" key="1">
    <citation type="journal article" date="2019" name="Int. J. Syst. Evol. Microbiol.">
        <title>The Global Catalogue of Microorganisms (GCM) 10K type strain sequencing project: providing services to taxonomists for standard genome sequencing and annotation.</title>
        <authorList>
            <consortium name="The Broad Institute Genomics Platform"/>
            <consortium name="The Broad Institute Genome Sequencing Center for Infectious Disease"/>
            <person name="Wu L."/>
            <person name="Ma J."/>
        </authorList>
    </citation>
    <scope>NUCLEOTIDE SEQUENCE [LARGE SCALE GENOMIC DNA]</scope>
    <source>
        <strain evidence="1 2">JCM 16114</strain>
    </source>
</reference>
<comment type="caution">
    <text evidence="1">The sequence shown here is derived from an EMBL/GenBank/DDBJ whole genome shotgun (WGS) entry which is preliminary data.</text>
</comment>
<dbReference type="Proteomes" id="UP001499843">
    <property type="component" value="Unassembled WGS sequence"/>
</dbReference>